<gene>
    <name evidence="11" type="ORF">TTRE_0000175701</name>
</gene>
<dbReference type="GO" id="GO:0003677">
    <property type="term" value="F:DNA binding"/>
    <property type="evidence" value="ECO:0007669"/>
    <property type="project" value="InterPro"/>
</dbReference>
<dbReference type="OrthoDB" id="10248617at2759"/>
<dbReference type="InterPro" id="IPR037034">
    <property type="entry name" value="RNA_pol_Rpb2_2_sf"/>
</dbReference>
<comment type="similarity">
    <text evidence="2">Belongs to the RNA polymerase beta chain family.</text>
</comment>
<dbReference type="FunFam" id="3.90.1100.10:FF:000008">
    <property type="entry name" value="DNA-directed RNA polymerase subunit beta"/>
    <property type="match status" value="1"/>
</dbReference>
<evidence type="ECO:0000259" key="10">
    <source>
        <dbReference type="Pfam" id="PF04563"/>
    </source>
</evidence>
<name>A0A077YZF5_TRITR</name>
<feature type="domain" description="RNA polymerase beta subunit protrusion" evidence="10">
    <location>
        <begin position="6"/>
        <end position="358"/>
    </location>
</feature>
<dbReference type="InterPro" id="IPR015712">
    <property type="entry name" value="DNA-dir_RNA_pol_su2"/>
</dbReference>
<dbReference type="InterPro" id="IPR007642">
    <property type="entry name" value="RNA_pol_Rpb2_2"/>
</dbReference>
<dbReference type="GO" id="GO:0005634">
    <property type="term" value="C:nucleus"/>
    <property type="evidence" value="ECO:0007669"/>
    <property type="project" value="UniProtKB-SubCell"/>
</dbReference>
<evidence type="ECO:0000256" key="5">
    <source>
        <dbReference type="ARBA" id="ARBA00022679"/>
    </source>
</evidence>
<comment type="subcellular location">
    <subcellularLocation>
        <location evidence="1">Nucleus</location>
    </subcellularLocation>
</comment>
<dbReference type="Proteomes" id="UP000030665">
    <property type="component" value="Unassembled WGS sequence"/>
</dbReference>
<keyword evidence="12" id="KW-1185">Reference proteome</keyword>
<evidence type="ECO:0000256" key="6">
    <source>
        <dbReference type="ARBA" id="ARBA00022695"/>
    </source>
</evidence>
<dbReference type="GO" id="GO:0032549">
    <property type="term" value="F:ribonucleoside binding"/>
    <property type="evidence" value="ECO:0007669"/>
    <property type="project" value="InterPro"/>
</dbReference>
<dbReference type="GO" id="GO:0006351">
    <property type="term" value="P:DNA-templated transcription"/>
    <property type="evidence" value="ECO:0007669"/>
    <property type="project" value="InterPro"/>
</dbReference>
<keyword evidence="7" id="KW-0804">Transcription</keyword>
<dbReference type="PANTHER" id="PTHR20856">
    <property type="entry name" value="DNA-DIRECTED RNA POLYMERASE I SUBUNIT 2"/>
    <property type="match status" value="1"/>
</dbReference>
<dbReference type="GO" id="GO:0003899">
    <property type="term" value="F:DNA-directed RNA polymerase activity"/>
    <property type="evidence" value="ECO:0007669"/>
    <property type="project" value="UniProtKB-EC"/>
</dbReference>
<protein>
    <recommendedName>
        <fullName evidence="3">DNA-directed RNA polymerase</fullName>
        <ecNumber evidence="3">2.7.7.6</ecNumber>
    </recommendedName>
</protein>
<dbReference type="Gene3D" id="3.90.1100.10">
    <property type="match status" value="1"/>
</dbReference>
<dbReference type="Gene3D" id="3.90.1110.10">
    <property type="entry name" value="RNA polymerase Rpb2, domain 2"/>
    <property type="match status" value="1"/>
</dbReference>
<reference evidence="11" key="1">
    <citation type="submission" date="2014-01" db="EMBL/GenBank/DDBJ databases">
        <authorList>
            <person name="Aslett M."/>
        </authorList>
    </citation>
    <scope>NUCLEOTIDE SEQUENCE</scope>
</reference>
<evidence type="ECO:0000256" key="2">
    <source>
        <dbReference type="ARBA" id="ARBA00006835"/>
    </source>
</evidence>
<proteinExistence type="inferred from homology"/>
<keyword evidence="6" id="KW-0548">Nucleotidyltransferase</keyword>
<dbReference type="AlphaFoldDB" id="A0A077YZF5"/>
<evidence type="ECO:0000256" key="1">
    <source>
        <dbReference type="ARBA" id="ARBA00004123"/>
    </source>
</evidence>
<dbReference type="SUPFAM" id="SSF64484">
    <property type="entry name" value="beta and beta-prime subunits of DNA dependent RNA-polymerase"/>
    <property type="match status" value="1"/>
</dbReference>
<evidence type="ECO:0000256" key="3">
    <source>
        <dbReference type="ARBA" id="ARBA00012418"/>
    </source>
</evidence>
<sequence>MDCNIAAPHLNSFNNFLEGIPKAVSHVRPRVIQISDDLKCELQISNPIVGYPTIPKDGTLIEGLKLLPYECRCRGITYKSKLSCAFRVLLNGTTVQSSVRPLMEVPIMVRSRRCYLEKMSPEQLVMLREEEKEFGGYFIINGVEKVVRLLIATRRNYPIAINRPKWATLGPHYTPYGIYLRCVLDDHTAIISNIHYLSSRRMMISVYHRRRKFLLPFALVLKALLEVSDRFIFDELLQGTEEDNSWRSCVTNMLMDLKTEGISSQTDALKHIGEMLRIDLQAPAFLSHAEIGQQFIDDVICVHLDKGEEKFNFLVFCAQKLCALVRGDVLPENLDNPACQEILLPGTMLLMLLKVAFSE</sequence>
<evidence type="ECO:0000259" key="9">
    <source>
        <dbReference type="Pfam" id="PF04561"/>
    </source>
</evidence>
<keyword evidence="4" id="KW-0240">DNA-directed RNA polymerase</keyword>
<reference evidence="11" key="2">
    <citation type="submission" date="2014-03" db="EMBL/GenBank/DDBJ databases">
        <title>The whipworm genome and dual-species transcriptomics of an intimate host-pathogen interaction.</title>
        <authorList>
            <person name="Foth B.J."/>
            <person name="Tsai I.J."/>
            <person name="Reid A.J."/>
            <person name="Bancroft A.J."/>
            <person name="Nichol S."/>
            <person name="Tracey A."/>
            <person name="Holroyd N."/>
            <person name="Cotton J.A."/>
            <person name="Stanley E.J."/>
            <person name="Zarowiecki M."/>
            <person name="Liu J.Z."/>
            <person name="Huckvale T."/>
            <person name="Cooper P.J."/>
            <person name="Grencis R.K."/>
            <person name="Berriman M."/>
        </authorList>
    </citation>
    <scope>NUCLEOTIDE SEQUENCE [LARGE SCALE GENOMIC DNA]</scope>
</reference>
<dbReference type="STRING" id="36087.A0A077YZF5"/>
<dbReference type="GO" id="GO:0000428">
    <property type="term" value="C:DNA-directed RNA polymerase complex"/>
    <property type="evidence" value="ECO:0007669"/>
    <property type="project" value="UniProtKB-KW"/>
</dbReference>
<evidence type="ECO:0000256" key="4">
    <source>
        <dbReference type="ARBA" id="ARBA00022478"/>
    </source>
</evidence>
<evidence type="ECO:0000313" key="11">
    <source>
        <dbReference type="EMBL" id="CDW53492.1"/>
    </source>
</evidence>
<dbReference type="EC" id="2.7.7.6" evidence="3"/>
<organism evidence="11 12">
    <name type="scientific">Trichuris trichiura</name>
    <name type="common">Whipworm</name>
    <name type="synonym">Trichocephalus trichiurus</name>
    <dbReference type="NCBI Taxonomy" id="36087"/>
    <lineage>
        <taxon>Eukaryota</taxon>
        <taxon>Metazoa</taxon>
        <taxon>Ecdysozoa</taxon>
        <taxon>Nematoda</taxon>
        <taxon>Enoplea</taxon>
        <taxon>Dorylaimia</taxon>
        <taxon>Trichinellida</taxon>
        <taxon>Trichuridae</taxon>
        <taxon>Trichuris</taxon>
    </lineage>
</organism>
<keyword evidence="5" id="KW-0808">Transferase</keyword>
<dbReference type="Pfam" id="PF04561">
    <property type="entry name" value="RNA_pol_Rpb2_2"/>
    <property type="match status" value="1"/>
</dbReference>
<evidence type="ECO:0000313" key="12">
    <source>
        <dbReference type="Proteomes" id="UP000030665"/>
    </source>
</evidence>
<keyword evidence="8" id="KW-0539">Nucleus</keyword>
<dbReference type="Pfam" id="PF04563">
    <property type="entry name" value="RNA_pol_Rpb2_1"/>
    <property type="match status" value="1"/>
</dbReference>
<feature type="domain" description="RNA polymerase Rpb2" evidence="9">
    <location>
        <begin position="194"/>
        <end position="336"/>
    </location>
</feature>
<accession>A0A077YZF5</accession>
<dbReference type="InterPro" id="IPR007644">
    <property type="entry name" value="RNA_pol_bsu_protrusion"/>
</dbReference>
<evidence type="ECO:0000256" key="7">
    <source>
        <dbReference type="ARBA" id="ARBA00023163"/>
    </source>
</evidence>
<dbReference type="EMBL" id="HG805855">
    <property type="protein sequence ID" value="CDW53492.1"/>
    <property type="molecule type" value="Genomic_DNA"/>
</dbReference>
<evidence type="ECO:0000256" key="8">
    <source>
        <dbReference type="ARBA" id="ARBA00023242"/>
    </source>
</evidence>